<feature type="domain" description="Xrn1 helical" evidence="11">
    <location>
        <begin position="312"/>
        <end position="418"/>
    </location>
</feature>
<comment type="function">
    <text evidence="8">Possesses 5'-&gt;3' exoribonuclease activity. May promote termination of transcription by RNA polymerase II.</text>
</comment>
<feature type="domain" description="Xrn1 helical" evidence="11">
    <location>
        <begin position="437"/>
        <end position="705"/>
    </location>
</feature>
<dbReference type="InterPro" id="IPR027073">
    <property type="entry name" value="5_3_exoribonuclease"/>
</dbReference>
<organism evidence="12 13">
    <name type="scientific">Euplotes crassus</name>
    <dbReference type="NCBI Taxonomy" id="5936"/>
    <lineage>
        <taxon>Eukaryota</taxon>
        <taxon>Sar</taxon>
        <taxon>Alveolata</taxon>
        <taxon>Ciliophora</taxon>
        <taxon>Intramacronucleata</taxon>
        <taxon>Spirotrichea</taxon>
        <taxon>Hypotrichia</taxon>
        <taxon>Euplotida</taxon>
        <taxon>Euplotidae</taxon>
        <taxon>Moneuplotes</taxon>
    </lineage>
</organism>
<dbReference type="EMBL" id="CAMPGE010025302">
    <property type="protein sequence ID" value="CAI2383073.1"/>
    <property type="molecule type" value="Genomic_DNA"/>
</dbReference>
<dbReference type="InterPro" id="IPR041412">
    <property type="entry name" value="Xrn1_helical"/>
</dbReference>
<keyword evidence="13" id="KW-1185">Reference proteome</keyword>
<comment type="similarity">
    <text evidence="2 8">Belongs to the 5'-3' exonuclease family. XRN2/RAT1 subfamily.</text>
</comment>
<accession>A0AAD1Y1S4</accession>
<sequence length="932" mass="107874">MGVPAFFRWLTLRYPKIVLDAYDEQGKEEAMQQDANEICLAGVDSAEYVNPHIDNVYFDMNCIIHPCTHPQAGRQPLNETEMFKNVFDYLDRLIRIIRPKKLIYFAIDGVAPRAKINQQRSRRFRGALEEQEKLAGETSQAKGSKFDKNVITPGTEFMDRLSKCLKFYVAQRLQSDPLWKGLKIIYSDSSVPGEGEHKILDYIRSQRNSTDYDPNQAHCIYGADADLIMLGLSTHEARFYIIREVFIPEHKRNCVFCGMQGHDLDKCDSYKSSERVKSNPLKNPVLFQYVKIHVLREYLALELETTDDVHNDTDNKIDDFIFLCFFVGNDFLPHLPSFKIRNGAIDLILIIYKSLLPTLDGYLTKDCGLNMKNVNILLKKLSLVEEDLDKQGSQNNQRPNNRRDYRNKRGQPEEVKNKLAEEVLAIKHINNFSGGNWRLDYYINKFQLEKDDMDDFLSKISKAYLEGINWVYKYYFTGCPSWDWFYPFHYAPLAVDLVDRSKEEYNFFKGEPYRPVEQLMSVLPKQSDHALPKVCRPLLSEETSEIIDFYPIQFPLDTNGFKFAWMGVNLLPFVKEQRLLSTVKKIEGEFSESDKFRNTTGDEQFLFNTEHMQNLTLILEKSEEEDFKYSLKNEEGFKLCAELGHFPDIYKVDAEIPQPRTGLGLPDISNNKVINLKLILPHCDSHPCRYLDGTIELPLEVSPSDLMRGDRRTFIGETSIRVVEQRLGIERDKTLTYKTTYNRNFSSGYYNNSQVRGGYGDQNIGRPYKREAEVPTYQLGRQSQSQHKRVKTNEDGYNRQDRPTGYGRPGGYDRPTSYDPFNPHGNSYSGPPPTAPPMMNYQPRVPTNYYPPQHYGRGDGYAGRGGYGQMPSRGPGEEVTVRPPSLNQHSNFGSQRPDQRPGYPSYDHQDSQTKEKDRSEKKPQNRFENFKE</sequence>
<dbReference type="GO" id="GO:0006397">
    <property type="term" value="P:mRNA processing"/>
    <property type="evidence" value="ECO:0007669"/>
    <property type="project" value="UniProtKB-UniRule"/>
</dbReference>
<evidence type="ECO:0000256" key="1">
    <source>
        <dbReference type="ARBA" id="ARBA00004123"/>
    </source>
</evidence>
<dbReference type="Pfam" id="PF03159">
    <property type="entry name" value="XRN_N"/>
    <property type="match status" value="1"/>
</dbReference>
<feature type="region of interest" description="Disordered" evidence="9">
    <location>
        <begin position="746"/>
        <end position="932"/>
    </location>
</feature>
<dbReference type="Proteomes" id="UP001295684">
    <property type="component" value="Unassembled WGS sequence"/>
</dbReference>
<dbReference type="AlphaFoldDB" id="A0AAD1Y1S4"/>
<keyword evidence="6 8" id="KW-0269">Exonuclease</keyword>
<feature type="compositionally biased region" description="Polar residues" evidence="9">
    <location>
        <begin position="746"/>
        <end position="755"/>
    </location>
</feature>
<evidence type="ECO:0000313" key="12">
    <source>
        <dbReference type="EMBL" id="CAI2383073.1"/>
    </source>
</evidence>
<feature type="compositionally biased region" description="Basic and acidic residues" evidence="9">
    <location>
        <begin position="791"/>
        <end position="802"/>
    </location>
</feature>
<evidence type="ECO:0000256" key="6">
    <source>
        <dbReference type="ARBA" id="ARBA00022839"/>
    </source>
</evidence>
<evidence type="ECO:0000259" key="11">
    <source>
        <dbReference type="Pfam" id="PF17846"/>
    </source>
</evidence>
<evidence type="ECO:0000313" key="13">
    <source>
        <dbReference type="Proteomes" id="UP001295684"/>
    </source>
</evidence>
<evidence type="ECO:0000256" key="3">
    <source>
        <dbReference type="ARBA" id="ARBA00022664"/>
    </source>
</evidence>
<comment type="caution">
    <text evidence="12">The sequence shown here is derived from an EMBL/GenBank/DDBJ whole genome shotgun (WGS) entry which is preliminary data.</text>
</comment>
<keyword evidence="3 8" id="KW-0507">mRNA processing</keyword>
<evidence type="ECO:0000256" key="2">
    <source>
        <dbReference type="ARBA" id="ARBA00006994"/>
    </source>
</evidence>
<evidence type="ECO:0000256" key="8">
    <source>
        <dbReference type="PIRNR" id="PIRNR037239"/>
    </source>
</evidence>
<feature type="compositionally biased region" description="Polar residues" evidence="9">
    <location>
        <begin position="885"/>
        <end position="896"/>
    </location>
</feature>
<keyword evidence="5 8" id="KW-0378">Hydrolase</keyword>
<evidence type="ECO:0000256" key="9">
    <source>
        <dbReference type="SAM" id="MobiDB-lite"/>
    </source>
</evidence>
<name>A0AAD1Y1S4_EUPCR</name>
<dbReference type="EC" id="3.1.13.-" evidence="8"/>
<dbReference type="PANTHER" id="PTHR12341:SF41">
    <property type="entry name" value="5'-3' EXORIBONUCLEASE 2"/>
    <property type="match status" value="1"/>
</dbReference>
<dbReference type="Gene3D" id="1.25.40.1050">
    <property type="match status" value="1"/>
</dbReference>
<feature type="compositionally biased region" description="Gly residues" evidence="9">
    <location>
        <begin position="858"/>
        <end position="868"/>
    </location>
</feature>
<protein>
    <recommendedName>
        <fullName evidence="8">5'-3' exoribonuclease</fullName>
        <ecNumber evidence="8">3.1.13.-</ecNumber>
    </recommendedName>
</protein>
<dbReference type="CDD" id="cd18673">
    <property type="entry name" value="PIN_XRN1-2-like"/>
    <property type="match status" value="1"/>
</dbReference>
<keyword evidence="7" id="KW-0539">Nucleus</keyword>
<evidence type="ECO:0000256" key="5">
    <source>
        <dbReference type="ARBA" id="ARBA00022801"/>
    </source>
</evidence>
<evidence type="ECO:0000259" key="10">
    <source>
        <dbReference type="Pfam" id="PF03159"/>
    </source>
</evidence>
<dbReference type="GO" id="GO:0003723">
    <property type="term" value="F:RNA binding"/>
    <property type="evidence" value="ECO:0007669"/>
    <property type="project" value="TreeGrafter"/>
</dbReference>
<comment type="subcellular location">
    <subcellularLocation>
        <location evidence="1">Nucleus</location>
    </subcellularLocation>
</comment>
<dbReference type="PIRSF" id="PIRSF037239">
    <property type="entry name" value="Exonuclease_Xrn2"/>
    <property type="match status" value="1"/>
</dbReference>
<keyword evidence="4 8" id="KW-0540">Nuclease</keyword>
<dbReference type="Gene3D" id="3.40.50.12390">
    <property type="match status" value="2"/>
</dbReference>
<feature type="domain" description="Xrn1 N-terminal" evidence="10">
    <location>
        <begin position="1"/>
        <end position="244"/>
    </location>
</feature>
<feature type="compositionally biased region" description="Basic and acidic residues" evidence="9">
    <location>
        <begin position="907"/>
        <end position="932"/>
    </location>
</feature>
<gene>
    <name evidence="12" type="ORF">ECRASSUSDP1_LOCUS24564</name>
</gene>
<dbReference type="GO" id="GO:0000956">
    <property type="term" value="P:nuclear-transcribed mRNA catabolic process"/>
    <property type="evidence" value="ECO:0007669"/>
    <property type="project" value="TreeGrafter"/>
</dbReference>
<dbReference type="InterPro" id="IPR017151">
    <property type="entry name" value="Xrn2/3/4"/>
</dbReference>
<feature type="region of interest" description="Disordered" evidence="9">
    <location>
        <begin position="389"/>
        <end position="413"/>
    </location>
</feature>
<dbReference type="GO" id="GO:0005634">
    <property type="term" value="C:nucleus"/>
    <property type="evidence" value="ECO:0007669"/>
    <property type="project" value="UniProtKB-SubCell"/>
</dbReference>
<proteinExistence type="inferred from homology"/>
<evidence type="ECO:0000256" key="7">
    <source>
        <dbReference type="ARBA" id="ARBA00023242"/>
    </source>
</evidence>
<dbReference type="Pfam" id="PF17846">
    <property type="entry name" value="XRN_M"/>
    <property type="match status" value="2"/>
</dbReference>
<dbReference type="GO" id="GO:0004534">
    <property type="term" value="F:5'-3' RNA exonuclease activity"/>
    <property type="evidence" value="ECO:0007669"/>
    <property type="project" value="UniProtKB-UniRule"/>
</dbReference>
<dbReference type="InterPro" id="IPR004859">
    <property type="entry name" value="Xrn1_N"/>
</dbReference>
<evidence type="ECO:0000256" key="4">
    <source>
        <dbReference type="ARBA" id="ARBA00022722"/>
    </source>
</evidence>
<reference evidence="12" key="1">
    <citation type="submission" date="2023-07" db="EMBL/GenBank/DDBJ databases">
        <authorList>
            <consortium name="AG Swart"/>
            <person name="Singh M."/>
            <person name="Singh A."/>
            <person name="Seah K."/>
            <person name="Emmerich C."/>
        </authorList>
    </citation>
    <scope>NUCLEOTIDE SEQUENCE</scope>
    <source>
        <strain evidence="12">DP1</strain>
    </source>
</reference>
<dbReference type="PANTHER" id="PTHR12341">
    <property type="entry name" value="5'-&gt;3' EXORIBONUCLEASE"/>
    <property type="match status" value="1"/>
</dbReference>